<dbReference type="InterPro" id="IPR036397">
    <property type="entry name" value="RNaseH_sf"/>
</dbReference>
<dbReference type="Gene3D" id="3.30.420.10">
    <property type="entry name" value="Ribonuclease H-like superfamily/Ribonuclease H"/>
    <property type="match status" value="1"/>
</dbReference>
<accession>A0A0A5HTU6</accession>
<dbReference type="CDD" id="cd09279">
    <property type="entry name" value="RNase_HI_like"/>
    <property type="match status" value="1"/>
</dbReference>
<dbReference type="Proteomes" id="UP000030401">
    <property type="component" value="Unassembled WGS sequence"/>
</dbReference>
<evidence type="ECO:0000313" key="3">
    <source>
        <dbReference type="Proteomes" id="UP000030401"/>
    </source>
</evidence>
<comment type="caution">
    <text evidence="2">The sequence shown here is derived from an EMBL/GenBank/DDBJ whole genome shotgun (WGS) entry which is preliminary data.</text>
</comment>
<dbReference type="eggNOG" id="COG0328">
    <property type="taxonomic scope" value="Bacteria"/>
</dbReference>
<dbReference type="GO" id="GO:0004523">
    <property type="term" value="F:RNA-DNA hybrid ribonuclease activity"/>
    <property type="evidence" value="ECO:0007669"/>
    <property type="project" value="InterPro"/>
</dbReference>
<keyword evidence="3" id="KW-1185">Reference proteome</keyword>
<dbReference type="AlphaFoldDB" id="A0A0A5HTU6"/>
<dbReference type="InterPro" id="IPR012337">
    <property type="entry name" value="RNaseH-like_sf"/>
</dbReference>
<dbReference type="Pfam" id="PF13456">
    <property type="entry name" value="RVT_3"/>
    <property type="match status" value="1"/>
</dbReference>
<organism evidence="2 3">
    <name type="scientific">Pontibacillus litoralis JSM 072002</name>
    <dbReference type="NCBI Taxonomy" id="1385512"/>
    <lineage>
        <taxon>Bacteria</taxon>
        <taxon>Bacillati</taxon>
        <taxon>Bacillota</taxon>
        <taxon>Bacilli</taxon>
        <taxon>Bacillales</taxon>
        <taxon>Bacillaceae</taxon>
        <taxon>Pontibacillus</taxon>
    </lineage>
</organism>
<gene>
    <name evidence="2" type="ORF">N784_02530</name>
</gene>
<dbReference type="GO" id="GO:0003676">
    <property type="term" value="F:nucleic acid binding"/>
    <property type="evidence" value="ECO:0007669"/>
    <property type="project" value="InterPro"/>
</dbReference>
<dbReference type="RefSeq" id="WP_036833812.1">
    <property type="nucleotide sequence ID" value="NZ_AVPG01000009.1"/>
</dbReference>
<protein>
    <recommendedName>
        <fullName evidence="1">RNase H type-1 domain-containing protein</fullName>
    </recommendedName>
</protein>
<dbReference type="PANTHER" id="PTHR46387:SF2">
    <property type="entry name" value="RIBONUCLEASE HI"/>
    <property type="match status" value="1"/>
</dbReference>
<dbReference type="InterPro" id="IPR002156">
    <property type="entry name" value="RNaseH_domain"/>
</dbReference>
<feature type="domain" description="RNase H type-1" evidence="1">
    <location>
        <begin position="70"/>
        <end position="207"/>
    </location>
</feature>
<evidence type="ECO:0000313" key="2">
    <source>
        <dbReference type="EMBL" id="KGX87017.1"/>
    </source>
</evidence>
<name>A0A0A5HTU6_9BACI</name>
<dbReference type="STRING" id="1385512.N784_02530"/>
<dbReference type="SUPFAM" id="SSF53098">
    <property type="entry name" value="Ribonuclease H-like"/>
    <property type="match status" value="1"/>
</dbReference>
<dbReference type="EMBL" id="AVPG01000009">
    <property type="protein sequence ID" value="KGX87017.1"/>
    <property type="molecule type" value="Genomic_DNA"/>
</dbReference>
<dbReference type="PROSITE" id="PS50879">
    <property type="entry name" value="RNASE_H_1"/>
    <property type="match status" value="1"/>
</dbReference>
<proteinExistence type="predicted"/>
<reference evidence="2 3" key="1">
    <citation type="submission" date="2013-08" db="EMBL/GenBank/DDBJ databases">
        <authorList>
            <person name="Huang J."/>
            <person name="Wang G."/>
        </authorList>
    </citation>
    <scope>NUCLEOTIDE SEQUENCE [LARGE SCALE GENOMIC DNA]</scope>
    <source>
        <strain evidence="2 3">JSM 072002</strain>
    </source>
</reference>
<dbReference type="OrthoDB" id="2680098at2"/>
<dbReference type="NCBIfam" id="NF005822">
    <property type="entry name" value="PRK07708.1"/>
    <property type="match status" value="1"/>
</dbReference>
<dbReference type="PANTHER" id="PTHR46387">
    <property type="entry name" value="POLYNUCLEOTIDYL TRANSFERASE, RIBONUCLEASE H-LIKE SUPERFAMILY PROTEIN"/>
    <property type="match status" value="1"/>
</dbReference>
<sequence>MNMTLEWIYQLPKGLETAFTSEPLEYREAILVGEDLERTGRVKQIIYRDSFDTTWTLKDLKRYVKEMETEPHHIKVHFDGGFDLETQEAGLGCAIYYEQNGKSYRMRKNARVEELHSNNEAEYAALHLALVEVERLGVRQMPVTVIGDSQVVIHQLSGEWPCLDAELSTWADRIEQKLEELKLTPSFRVISRKNNREADRLATQALEHVEVESIREV</sequence>
<evidence type="ECO:0000259" key="1">
    <source>
        <dbReference type="PROSITE" id="PS50879"/>
    </source>
</evidence>